<dbReference type="Gene3D" id="1.20.5.300">
    <property type="match status" value="1"/>
</dbReference>
<dbReference type="OrthoDB" id="727118at2759"/>
<sequence length="107" mass="12216">MTMDASSAVGHHHRVEGGRKSVNDVATLLIEKVVRDLQDLKRHLARDQAEADLERYELVKRCQKAEEVAEAESAKAEDYLRRISMLEFALKRERATVEILQRKEGGD</sequence>
<name>A0A7J6M070_PERCH</name>
<dbReference type="Pfam" id="PF08232">
    <property type="entry name" value="Striatin"/>
    <property type="match status" value="1"/>
</dbReference>
<feature type="coiled-coil region" evidence="1">
    <location>
        <begin position="30"/>
        <end position="82"/>
    </location>
</feature>
<proteinExistence type="predicted"/>
<organism evidence="3 4">
    <name type="scientific">Perkinsus chesapeaki</name>
    <name type="common">Clam parasite</name>
    <name type="synonym">Perkinsus andrewsi</name>
    <dbReference type="NCBI Taxonomy" id="330153"/>
    <lineage>
        <taxon>Eukaryota</taxon>
        <taxon>Sar</taxon>
        <taxon>Alveolata</taxon>
        <taxon>Perkinsozoa</taxon>
        <taxon>Perkinsea</taxon>
        <taxon>Perkinsida</taxon>
        <taxon>Perkinsidae</taxon>
        <taxon>Perkinsus</taxon>
    </lineage>
</organism>
<evidence type="ECO:0000259" key="2">
    <source>
        <dbReference type="Pfam" id="PF08232"/>
    </source>
</evidence>
<evidence type="ECO:0000313" key="3">
    <source>
        <dbReference type="EMBL" id="KAF4664948.1"/>
    </source>
</evidence>
<comment type="caution">
    <text evidence="3">The sequence shown here is derived from an EMBL/GenBank/DDBJ whole genome shotgun (WGS) entry which is preliminary data.</text>
</comment>
<dbReference type="InterPro" id="IPR013258">
    <property type="entry name" value="Striatin_N"/>
</dbReference>
<keyword evidence="4" id="KW-1185">Reference proteome</keyword>
<keyword evidence="1" id="KW-0175">Coiled coil</keyword>
<dbReference type="EMBL" id="JAAPAO010000275">
    <property type="protein sequence ID" value="KAF4664948.1"/>
    <property type="molecule type" value="Genomic_DNA"/>
</dbReference>
<dbReference type="Proteomes" id="UP000591131">
    <property type="component" value="Unassembled WGS sequence"/>
</dbReference>
<feature type="domain" description="Striatin N-terminal" evidence="2">
    <location>
        <begin position="31"/>
        <end position="100"/>
    </location>
</feature>
<evidence type="ECO:0000256" key="1">
    <source>
        <dbReference type="SAM" id="Coils"/>
    </source>
</evidence>
<gene>
    <name evidence="3" type="ORF">FOL47_004862</name>
</gene>
<accession>A0A7J6M070</accession>
<protein>
    <recommendedName>
        <fullName evidence="2">Striatin N-terminal domain-containing protein</fullName>
    </recommendedName>
</protein>
<reference evidence="3 4" key="1">
    <citation type="submission" date="2020-04" db="EMBL/GenBank/DDBJ databases">
        <title>Perkinsus chesapeaki whole genome sequence.</title>
        <authorList>
            <person name="Bogema D.R."/>
        </authorList>
    </citation>
    <scope>NUCLEOTIDE SEQUENCE [LARGE SCALE GENOMIC DNA]</scope>
    <source>
        <strain evidence="3">ATCC PRA-425</strain>
    </source>
</reference>
<dbReference type="AlphaFoldDB" id="A0A7J6M070"/>
<evidence type="ECO:0000313" key="4">
    <source>
        <dbReference type="Proteomes" id="UP000591131"/>
    </source>
</evidence>